<comment type="subcellular location">
    <subcellularLocation>
        <location evidence="1">Membrane</location>
        <topology evidence="1">Multi-pass membrane protein</topology>
    </subcellularLocation>
</comment>
<proteinExistence type="inferred from homology"/>
<dbReference type="EMBL" id="GDID01004666">
    <property type="protein sequence ID" value="JAP91940.1"/>
    <property type="molecule type" value="Transcribed_RNA"/>
</dbReference>
<dbReference type="FunFam" id="1.20.120.1630:FF:000014">
    <property type="entry name" value="Steroid 5-alpha reductase, putative"/>
    <property type="match status" value="1"/>
</dbReference>
<name>A0A146K4V3_9EUKA</name>
<evidence type="ECO:0000256" key="6">
    <source>
        <dbReference type="SAM" id="Phobius"/>
    </source>
</evidence>
<evidence type="ECO:0000313" key="8">
    <source>
        <dbReference type="EMBL" id="JAP91940.1"/>
    </source>
</evidence>
<evidence type="ECO:0000256" key="5">
    <source>
        <dbReference type="ARBA" id="ARBA00023136"/>
    </source>
</evidence>
<dbReference type="PANTHER" id="PTHR10556">
    <property type="entry name" value="3-OXO-5-ALPHA-STEROID 4-DEHYDROGENASE"/>
    <property type="match status" value="1"/>
</dbReference>
<accession>A0A146K4V3</accession>
<feature type="transmembrane region" description="Helical" evidence="6">
    <location>
        <begin position="6"/>
        <end position="26"/>
    </location>
</feature>
<dbReference type="Pfam" id="PF02544">
    <property type="entry name" value="Steroid_dh"/>
    <property type="match status" value="1"/>
</dbReference>
<dbReference type="Gene3D" id="1.20.120.1630">
    <property type="match status" value="1"/>
</dbReference>
<evidence type="ECO:0000256" key="1">
    <source>
        <dbReference type="ARBA" id="ARBA00004141"/>
    </source>
</evidence>
<dbReference type="GO" id="GO:0008202">
    <property type="term" value="P:steroid metabolic process"/>
    <property type="evidence" value="ECO:0007669"/>
    <property type="project" value="InterPro"/>
</dbReference>
<evidence type="ECO:0000256" key="4">
    <source>
        <dbReference type="ARBA" id="ARBA00022989"/>
    </source>
</evidence>
<feature type="domain" description="3-oxo-5-alpha-steroid 4-dehydrogenase C-terminal" evidence="7">
    <location>
        <begin position="96"/>
        <end position="244"/>
    </location>
</feature>
<dbReference type="InterPro" id="IPR001104">
    <property type="entry name" value="3-oxo-5_a-steroid_4-DH_C"/>
</dbReference>
<evidence type="ECO:0000256" key="2">
    <source>
        <dbReference type="ARBA" id="ARBA00007742"/>
    </source>
</evidence>
<comment type="similarity">
    <text evidence="2">Belongs to the steroid 5-alpha reductase family.</text>
</comment>
<feature type="transmembrane region" description="Helical" evidence="6">
    <location>
        <begin position="137"/>
        <end position="159"/>
    </location>
</feature>
<protein>
    <submittedName>
        <fullName evidence="8">3-oxo-5-alpha-steroid 4-dehydrogenase family protein</fullName>
    </submittedName>
</protein>
<dbReference type="PANTHER" id="PTHR10556:SF35">
    <property type="entry name" value="3-OXO-5-ALPHA-STEROID 4-DEHYDROGENASE FAMILY PROTEIN"/>
    <property type="match status" value="1"/>
</dbReference>
<evidence type="ECO:0000256" key="3">
    <source>
        <dbReference type="ARBA" id="ARBA00022692"/>
    </source>
</evidence>
<dbReference type="AlphaFoldDB" id="A0A146K4V3"/>
<organism evidence="8">
    <name type="scientific">Trepomonas sp. PC1</name>
    <dbReference type="NCBI Taxonomy" id="1076344"/>
    <lineage>
        <taxon>Eukaryota</taxon>
        <taxon>Metamonada</taxon>
        <taxon>Diplomonadida</taxon>
        <taxon>Hexamitidae</taxon>
        <taxon>Hexamitinae</taxon>
        <taxon>Trepomonas</taxon>
    </lineage>
</organism>
<dbReference type="InterPro" id="IPR016636">
    <property type="entry name" value="3-oxo-5-alpha-steroid_4-DH"/>
</dbReference>
<reference evidence="8" key="1">
    <citation type="submission" date="2015-07" db="EMBL/GenBank/DDBJ databases">
        <title>Adaptation to a free-living lifestyle via gene acquisitions in the diplomonad Trepomonas sp. PC1.</title>
        <authorList>
            <person name="Xu F."/>
            <person name="Jerlstrom-Hultqvist J."/>
            <person name="Kolisko M."/>
            <person name="Simpson A.G.B."/>
            <person name="Roger A.J."/>
            <person name="Svard S.G."/>
            <person name="Andersson J.O."/>
        </authorList>
    </citation>
    <scope>NUCLEOTIDE SEQUENCE</scope>
    <source>
        <strain evidence="8">PC1</strain>
    </source>
</reference>
<dbReference type="PROSITE" id="PS50244">
    <property type="entry name" value="S5A_REDUCTASE"/>
    <property type="match status" value="1"/>
</dbReference>
<sequence>MNEVMTTWLLVAAIVFILEFSITAPYGKHASDKKGCKLPAGIAWLLMEALSPLIMAYQFYIGVNHNIVAWAFLIMWETHYIHRAFIYPLRLKLSKPVPVIIALSGASFNFVNAGLNGLQLFQWGPAYQESYLQTPKFIIGALTMAISFIMNILSDSILINLRKPGETGYKIPYGGLFKFVSCPNYFSEMMEWIGFAVATWTLSGLTFALWTVANLFPRAIANHKWYKQKFENYPNRKALIPFVL</sequence>
<evidence type="ECO:0000259" key="7">
    <source>
        <dbReference type="Pfam" id="PF02544"/>
    </source>
</evidence>
<keyword evidence="4 6" id="KW-1133">Transmembrane helix</keyword>
<dbReference type="GO" id="GO:0003865">
    <property type="term" value="F:3-oxo-5-alpha-steroid 4-dehydrogenase activity"/>
    <property type="evidence" value="ECO:0007669"/>
    <property type="project" value="InterPro"/>
</dbReference>
<dbReference type="GO" id="GO:0016020">
    <property type="term" value="C:membrane"/>
    <property type="evidence" value="ECO:0007669"/>
    <property type="project" value="UniProtKB-SubCell"/>
</dbReference>
<dbReference type="PIRSF" id="PIRSF015596">
    <property type="entry name" value="5_alpha-SR2"/>
    <property type="match status" value="1"/>
</dbReference>
<gene>
    <name evidence="8" type="ORF">TPC1_16276</name>
</gene>
<feature type="transmembrane region" description="Helical" evidence="6">
    <location>
        <begin position="192"/>
        <end position="216"/>
    </location>
</feature>
<keyword evidence="5 6" id="KW-0472">Membrane</keyword>
<dbReference type="InterPro" id="IPR039357">
    <property type="entry name" value="SRD5A/TECR"/>
</dbReference>
<keyword evidence="3 6" id="KW-0812">Transmembrane</keyword>